<gene>
    <name evidence="1" type="ORF">HMPREF2130_09435</name>
</gene>
<comment type="caution">
    <text evidence="1">The sequence shown here is derived from an EMBL/GenBank/DDBJ whole genome shotgun (WGS) entry which is preliminary data.</text>
</comment>
<proteinExistence type="predicted"/>
<protein>
    <recommendedName>
        <fullName evidence="3">DUF3540 domain-containing protein</fullName>
    </recommendedName>
</protein>
<accession>A0A096ACA5</accession>
<dbReference type="Pfam" id="PF12059">
    <property type="entry name" value="DUF3540"/>
    <property type="match status" value="2"/>
</dbReference>
<dbReference type="InterPro" id="IPR021927">
    <property type="entry name" value="DUF3540"/>
</dbReference>
<sequence length="218" mass="23987">MDLKLKSSELDADGIGTVSQEAESPLNRFLQKKNSTLGFKRVSGVALLKEKVDEQTYVVELEEGSVLTVKKAISCIHQVNVGDIVLVDGSESRAYITALLESSESSIDIEVETFNLKATELNFDSKTASFETESYSVTSVSYRINSINLDMKSQKMTSLAKFFSESYTVSEKFVAEVDKVQAMNINYSAEMLARIDGHTTVINAKELLKTDAKLIVSG</sequence>
<evidence type="ECO:0000313" key="2">
    <source>
        <dbReference type="Proteomes" id="UP000029629"/>
    </source>
</evidence>
<name>A0A096ACA5_9BURK</name>
<organism evidence="1 2">
    <name type="scientific">Oligella urethralis DNF00040</name>
    <dbReference type="NCBI Taxonomy" id="1401065"/>
    <lineage>
        <taxon>Bacteria</taxon>
        <taxon>Pseudomonadati</taxon>
        <taxon>Pseudomonadota</taxon>
        <taxon>Betaproteobacteria</taxon>
        <taxon>Burkholderiales</taxon>
        <taxon>Alcaligenaceae</taxon>
        <taxon>Oligella</taxon>
    </lineage>
</organism>
<reference evidence="1 2" key="1">
    <citation type="submission" date="2014-07" db="EMBL/GenBank/DDBJ databases">
        <authorList>
            <person name="McCorrison J."/>
            <person name="Sanka R."/>
            <person name="Torralba M."/>
            <person name="Gillis M."/>
            <person name="Haft D.H."/>
            <person name="Methe B."/>
            <person name="Sutton G."/>
            <person name="Nelson K.E."/>
        </authorList>
    </citation>
    <scope>NUCLEOTIDE SEQUENCE [LARGE SCALE GENOMIC DNA]</scope>
    <source>
        <strain evidence="1 2">DNF00040</strain>
    </source>
</reference>
<dbReference type="OrthoDB" id="6119047at2"/>
<dbReference type="eggNOG" id="ENOG5030WGN">
    <property type="taxonomic scope" value="Bacteria"/>
</dbReference>
<evidence type="ECO:0008006" key="3">
    <source>
        <dbReference type="Google" id="ProtNLM"/>
    </source>
</evidence>
<keyword evidence="2" id="KW-1185">Reference proteome</keyword>
<dbReference type="RefSeq" id="WP_036560336.1">
    <property type="nucleotide sequence ID" value="NZ_JRNI01000053.1"/>
</dbReference>
<dbReference type="Proteomes" id="UP000029629">
    <property type="component" value="Unassembled WGS sequence"/>
</dbReference>
<evidence type="ECO:0000313" key="1">
    <source>
        <dbReference type="EMBL" id="KGF28302.1"/>
    </source>
</evidence>
<dbReference type="AlphaFoldDB" id="A0A096ACA5"/>
<dbReference type="EMBL" id="JRNI01000053">
    <property type="protein sequence ID" value="KGF28302.1"/>
    <property type="molecule type" value="Genomic_DNA"/>
</dbReference>